<dbReference type="InterPro" id="IPR019734">
    <property type="entry name" value="TPR_rpt"/>
</dbReference>
<keyword evidence="3" id="KW-1133">Transmembrane helix</keyword>
<dbReference type="Proteomes" id="UP000318053">
    <property type="component" value="Unassembled WGS sequence"/>
</dbReference>
<keyword evidence="5" id="KW-1185">Reference proteome</keyword>
<dbReference type="RefSeq" id="WP_146393270.1">
    <property type="nucleotide sequence ID" value="NZ_SJPK01000015.1"/>
</dbReference>
<dbReference type="SUPFAM" id="SSF48452">
    <property type="entry name" value="TPR-like"/>
    <property type="match status" value="3"/>
</dbReference>
<name>A0A5C5WZR2_9BACT</name>
<keyword evidence="3" id="KW-0812">Transmembrane</keyword>
<feature type="compositionally biased region" description="Polar residues" evidence="2">
    <location>
        <begin position="15"/>
        <end position="43"/>
    </location>
</feature>
<dbReference type="PANTHER" id="PTHR12558:SF13">
    <property type="entry name" value="CELL DIVISION CYCLE PROTEIN 27 HOMOLOG"/>
    <property type="match status" value="1"/>
</dbReference>
<evidence type="ECO:0000256" key="3">
    <source>
        <dbReference type="SAM" id="Phobius"/>
    </source>
</evidence>
<dbReference type="SMART" id="SM00028">
    <property type="entry name" value="TPR"/>
    <property type="match status" value="4"/>
</dbReference>
<feature type="region of interest" description="Disordered" evidence="2">
    <location>
        <begin position="1"/>
        <end position="46"/>
    </location>
</feature>
<proteinExistence type="predicted"/>
<evidence type="ECO:0000313" key="5">
    <source>
        <dbReference type="Proteomes" id="UP000318053"/>
    </source>
</evidence>
<comment type="caution">
    <text evidence="4">The sequence shown here is derived from an EMBL/GenBank/DDBJ whole genome shotgun (WGS) entry which is preliminary data.</text>
</comment>
<feature type="repeat" description="TPR" evidence="1">
    <location>
        <begin position="1514"/>
        <end position="1547"/>
    </location>
</feature>
<reference evidence="4 5" key="1">
    <citation type="submission" date="2019-02" db="EMBL/GenBank/DDBJ databases">
        <title>Deep-cultivation of Planctomycetes and their phenomic and genomic characterization uncovers novel biology.</title>
        <authorList>
            <person name="Wiegand S."/>
            <person name="Jogler M."/>
            <person name="Boedeker C."/>
            <person name="Pinto D."/>
            <person name="Vollmers J."/>
            <person name="Rivas-Marin E."/>
            <person name="Kohn T."/>
            <person name="Peeters S.H."/>
            <person name="Heuer A."/>
            <person name="Rast P."/>
            <person name="Oberbeckmann S."/>
            <person name="Bunk B."/>
            <person name="Jeske O."/>
            <person name="Meyerdierks A."/>
            <person name="Storesund J.E."/>
            <person name="Kallscheuer N."/>
            <person name="Luecker S."/>
            <person name="Lage O.M."/>
            <person name="Pohl T."/>
            <person name="Merkel B.J."/>
            <person name="Hornburger P."/>
            <person name="Mueller R.-W."/>
            <person name="Bruemmer F."/>
            <person name="Labrenz M."/>
            <person name="Spormann A.M."/>
            <person name="Op Den Camp H."/>
            <person name="Overmann J."/>
            <person name="Amann R."/>
            <person name="Jetten M.S.M."/>
            <person name="Mascher T."/>
            <person name="Medema M.H."/>
            <person name="Devos D.P."/>
            <person name="Kaster A.-K."/>
            <person name="Ovreas L."/>
            <person name="Rohde M."/>
            <person name="Galperin M.Y."/>
            <person name="Jogler C."/>
        </authorList>
    </citation>
    <scope>NUCLEOTIDE SEQUENCE [LARGE SCALE GENOMIC DNA]</scope>
    <source>
        <strain evidence="4 5">CA85</strain>
    </source>
</reference>
<feature type="repeat" description="TPR" evidence="1">
    <location>
        <begin position="1121"/>
        <end position="1154"/>
    </location>
</feature>
<protein>
    <submittedName>
        <fullName evidence="4">Tetratricopeptide repeat protein</fullName>
    </submittedName>
</protein>
<dbReference type="InterPro" id="IPR011990">
    <property type="entry name" value="TPR-like_helical_dom_sf"/>
</dbReference>
<dbReference type="PANTHER" id="PTHR12558">
    <property type="entry name" value="CELL DIVISION CYCLE 16,23,27"/>
    <property type="match status" value="1"/>
</dbReference>
<feature type="repeat" description="TPR" evidence="1">
    <location>
        <begin position="564"/>
        <end position="597"/>
    </location>
</feature>
<organism evidence="4 5">
    <name type="scientific">Allorhodopirellula solitaria</name>
    <dbReference type="NCBI Taxonomy" id="2527987"/>
    <lineage>
        <taxon>Bacteria</taxon>
        <taxon>Pseudomonadati</taxon>
        <taxon>Planctomycetota</taxon>
        <taxon>Planctomycetia</taxon>
        <taxon>Pirellulales</taxon>
        <taxon>Pirellulaceae</taxon>
        <taxon>Allorhodopirellula</taxon>
    </lineage>
</organism>
<keyword evidence="1" id="KW-0802">TPR repeat</keyword>
<sequence length="1671" mass="183477">MTEHQTSSSDDEGTSEPSSHESGSTVSRPASAAQETHAQSPDLTATREAITKSRRFRWQWNGKLLAVTAVLTIVVLTAATASYFYHSKTTASTFLDLANAAEQEQNYEDQSKWLRRYSMLVPDDLDTTYQMAIAADKAADQEDRETRGQRIDQARRSLSGAIGQIGSEDDERVADLRVRLINRLVQLGGPWNREAERQIGELDAPENDAQAMTFLALALAGEIADGSYALRDPQTIAKIDDYWGWLANQPATFVLGSALRENPKNLDLITHFLFTRVEKAEPFRGYQGGATLPAKEIAAIEEQAVQTLRDTPTSHSQLVYYRYLQSKGDEDAAKSVVHGAAVPARERLEAAALEGASEDTGVGSSSESSDGSQSSLVTANPMPTAYWDFLAIYDDARLNQASDAEKALQQYAFLSEIDVPSIPNPLLESVAFEYGKLLVNLDRSDEALEIWQAAAEDIGENGIVLPRAIATIYINRADWDAAEEMTQQLSDAIDASEVRLSRITEAQLARSERIVQARQLAAARWQLNVLKSYLAAGQGDEVKAIDLLRNAVNSDVDITPKDRIDALVHLGGYYANQGMWDNSAVALEKAVTLDPENANLRKLTADAWARSGNQLNSVRQLDLIDSSGSLAGEVSEMESRFNFQLQLPPQQRNFHEVHAVASQLQQQLEQRLETADELSEAEQTILRSSLHYVEAFELTIPPDDVTAEDHLKSAELARRIDELAQENLDEANLQALAAERLAHAGLKEEAMAALDRLAKVADPGSHSEAVARARTLSAMGQYRDAATLLMEKAQSDDASADSEADKQANATLLRDASMFASRGQDNELAYEALASIDEEQRNLQTLSVITQLARTLPEGSSSLTLDGKSVSADDLYRHWFGLLKEREGDSGTFWRYLKASELLGELQESSQPMESDNPKLVEARRLTNAIVSLRPRWGDAIALQGRISALAGDADTAVSQLQRAIASGSNGLQTRQALWQQLIALGRTAEAEQEIRNAELSVTGQSDRFSATRISLALRQGDYSKSMQVAKEAAASRPDDVNAQLVVAATGTTAIANVTDLDRRDELTEQITSAIARAEELASSDDPRVIAANLRLAIARDDSEAVDAVIETIQSSNVPESAQNQLLSQAYVAQEDYEQALTFLIKADQLDPTSESQLRLAEIYRRLERPEEETHALQVALQREPSNDRLRNMLAQKMVARSAEGDPVDWQAVGDLLAGSGGAASNQLMHAILLGSEAMRELNSDASSEEAQLRLSQSITILRDLVKDQRGDWKTPARYLATLLRQEPHVLEDLSKPELARIHTEVRSLYQQLINDGSVEASDVYQYASYLLNEKDSSDDAKINNLIEKLNSLAGSSVEALELSVRFADRQGKRDQTAEVVAVWANRGLDRLSSNASPEDEQAAVRGLMVMGAAGNALRNLGFSEDSLAWFERAYREHPTRALGPYVVALGQAEELEKAVQACADHFNEHHDAQSATLLVEVLLNFEDRSKQAELTAAHQEMLDDAGERFKDNAAFLEGLGTLRMAEGQYDKAVDCFVRVLKINPDSIRSMNNLAMSYSEIPELASKGLAPINSALRLTNQNPELLDTKGVVLMASGRLADAEATFADAFSASREPRHLFHVIVAQLNQQKDSQAARNWKKLDLDKLDPTGLTASERETLEELKTKFEASS</sequence>
<keyword evidence="3" id="KW-0472">Membrane</keyword>
<dbReference type="OrthoDB" id="221446at2"/>
<feature type="region of interest" description="Disordered" evidence="2">
    <location>
        <begin position="355"/>
        <end position="377"/>
    </location>
</feature>
<feature type="compositionally biased region" description="Low complexity" evidence="2">
    <location>
        <begin position="355"/>
        <end position="375"/>
    </location>
</feature>
<evidence type="ECO:0000256" key="2">
    <source>
        <dbReference type="SAM" id="MobiDB-lite"/>
    </source>
</evidence>
<evidence type="ECO:0000256" key="1">
    <source>
        <dbReference type="PROSITE-ProRule" id="PRU00339"/>
    </source>
</evidence>
<feature type="transmembrane region" description="Helical" evidence="3">
    <location>
        <begin position="64"/>
        <end position="85"/>
    </location>
</feature>
<gene>
    <name evidence="4" type="ORF">CA85_44290</name>
</gene>
<evidence type="ECO:0000313" key="4">
    <source>
        <dbReference type="EMBL" id="TWT56247.1"/>
    </source>
</evidence>
<dbReference type="EMBL" id="SJPK01000015">
    <property type="protein sequence ID" value="TWT56247.1"/>
    <property type="molecule type" value="Genomic_DNA"/>
</dbReference>
<dbReference type="Pfam" id="PF13181">
    <property type="entry name" value="TPR_8"/>
    <property type="match status" value="2"/>
</dbReference>
<dbReference type="Gene3D" id="1.25.40.10">
    <property type="entry name" value="Tetratricopeptide repeat domain"/>
    <property type="match status" value="4"/>
</dbReference>
<accession>A0A5C5WZR2</accession>
<dbReference type="PROSITE" id="PS50005">
    <property type="entry name" value="TPR"/>
    <property type="match status" value="3"/>
</dbReference>